<dbReference type="Gene3D" id="2.40.340.10">
    <property type="entry name" value="MoeA, C-terminal, domain IV"/>
    <property type="match status" value="1"/>
</dbReference>
<keyword evidence="6" id="KW-0808">Transferase</keyword>
<dbReference type="InterPro" id="IPR036688">
    <property type="entry name" value="MoeA_C_domain_IV_sf"/>
</dbReference>
<comment type="pathway">
    <text evidence="2 6">Cofactor biosynthesis; molybdopterin biosynthesis.</text>
</comment>
<dbReference type="Proteomes" id="UP000192678">
    <property type="component" value="Unassembled WGS sequence"/>
</dbReference>
<evidence type="ECO:0000256" key="3">
    <source>
        <dbReference type="ARBA" id="ARBA00010763"/>
    </source>
</evidence>
<comment type="similarity">
    <text evidence="3 6">Belongs to the MoeA family.</text>
</comment>
<dbReference type="UniPathway" id="UPA00344"/>
<dbReference type="Pfam" id="PF00994">
    <property type="entry name" value="MoCF_biosynth"/>
    <property type="match status" value="1"/>
</dbReference>
<dbReference type="PROSITE" id="PS01079">
    <property type="entry name" value="MOCF_BIOSYNTHESIS_2"/>
    <property type="match status" value="1"/>
</dbReference>
<dbReference type="SUPFAM" id="SSF53218">
    <property type="entry name" value="Molybdenum cofactor biosynthesis proteins"/>
    <property type="match status" value="1"/>
</dbReference>
<dbReference type="InterPro" id="IPR008284">
    <property type="entry name" value="MoCF_biosynth_CS"/>
</dbReference>
<dbReference type="AlphaFoldDB" id="A0A1W2EBU2"/>
<evidence type="ECO:0000256" key="5">
    <source>
        <dbReference type="ARBA" id="ARBA00047317"/>
    </source>
</evidence>
<name>A0A1W2EBU2_9SPHI</name>
<dbReference type="GO" id="GO:0046872">
    <property type="term" value="F:metal ion binding"/>
    <property type="evidence" value="ECO:0007669"/>
    <property type="project" value="UniProtKB-UniRule"/>
</dbReference>
<keyword evidence="6" id="KW-0500">Molybdenum</keyword>
<keyword evidence="9" id="KW-1185">Reference proteome</keyword>
<dbReference type="SUPFAM" id="SSF63882">
    <property type="entry name" value="MoeA N-terminal region -like"/>
    <property type="match status" value="1"/>
</dbReference>
<keyword evidence="4 6" id="KW-0501">Molybdenum cofactor biosynthesis</keyword>
<dbReference type="Pfam" id="PF03453">
    <property type="entry name" value="MoeA_N"/>
    <property type="match status" value="1"/>
</dbReference>
<evidence type="ECO:0000313" key="9">
    <source>
        <dbReference type="Proteomes" id="UP000192678"/>
    </source>
</evidence>
<evidence type="ECO:0000313" key="8">
    <source>
        <dbReference type="EMBL" id="SMD07239.1"/>
    </source>
</evidence>
<keyword evidence="6" id="KW-0460">Magnesium</keyword>
<dbReference type="GO" id="GO:0006777">
    <property type="term" value="P:Mo-molybdopterin cofactor biosynthetic process"/>
    <property type="evidence" value="ECO:0007669"/>
    <property type="project" value="UniProtKB-UniRule"/>
</dbReference>
<reference evidence="8 9" key="1">
    <citation type="submission" date="2017-04" db="EMBL/GenBank/DDBJ databases">
        <authorList>
            <person name="Afonso C.L."/>
            <person name="Miller P.J."/>
            <person name="Scott M.A."/>
            <person name="Spackman E."/>
            <person name="Goraichik I."/>
            <person name="Dimitrov K.M."/>
            <person name="Suarez D.L."/>
            <person name="Swayne D.E."/>
        </authorList>
    </citation>
    <scope>NUCLEOTIDE SEQUENCE [LARGE SCALE GENOMIC DNA]</scope>
    <source>
        <strain evidence="8 9">DSM 19625</strain>
    </source>
</reference>
<dbReference type="CDD" id="cd00887">
    <property type="entry name" value="MoeA"/>
    <property type="match status" value="1"/>
</dbReference>
<dbReference type="NCBIfam" id="TIGR00177">
    <property type="entry name" value="molyb_syn"/>
    <property type="match status" value="1"/>
</dbReference>
<evidence type="ECO:0000256" key="4">
    <source>
        <dbReference type="ARBA" id="ARBA00023150"/>
    </source>
</evidence>
<dbReference type="Gene3D" id="3.90.105.10">
    <property type="entry name" value="Molybdopterin biosynthesis moea protein, domain 2"/>
    <property type="match status" value="1"/>
</dbReference>
<dbReference type="GO" id="GO:0061599">
    <property type="term" value="F:molybdopterin molybdotransferase activity"/>
    <property type="evidence" value="ECO:0007669"/>
    <property type="project" value="UniProtKB-UniRule"/>
</dbReference>
<dbReference type="PANTHER" id="PTHR10192">
    <property type="entry name" value="MOLYBDOPTERIN BIOSYNTHESIS PROTEIN"/>
    <property type="match status" value="1"/>
</dbReference>
<protein>
    <recommendedName>
        <fullName evidence="6">Molybdopterin molybdenumtransferase</fullName>
        <ecNumber evidence="6">2.10.1.1</ecNumber>
    </recommendedName>
</protein>
<dbReference type="RefSeq" id="WP_084290967.1">
    <property type="nucleotide sequence ID" value="NZ_FWYB01000011.1"/>
</dbReference>
<dbReference type="InterPro" id="IPR036135">
    <property type="entry name" value="MoeA_linker/N_sf"/>
</dbReference>
<dbReference type="Gene3D" id="3.40.980.10">
    <property type="entry name" value="MoaB/Mog-like domain"/>
    <property type="match status" value="1"/>
</dbReference>
<comment type="function">
    <text evidence="1 6">Catalyzes the insertion of molybdate into adenylated molybdopterin with the concomitant release of AMP.</text>
</comment>
<sequence>MKTFEEAIEIISNISTPFKKETINLEEANGRILAENIYADRDYPPFNRAAMDGYAIMESDWEKGIRKYSIIDTIFTGQPAKHPLVSGACYKIMTGSATPETASIIIRREDAEEFGDKVVLHANAIKSYQNIAQQGEDTQKGTLLLSSALRCTPQVISLLTTVGKATLQAYALPKVAIVTTGDEVVSPNATLHPFQIRNSNQYLLKSLFEQWKIQPVLCEHVSDDKAKLTTTLTAALEADLVIINGAVSAGDADHVPAALRELGVKILFHKVSIRPGKPLLVGKTPSGTIVFALPGNPLSCLTTFTIFVEHYLYLCFGFESRPFQTIPLLESRIKKHPLTEFFPVSTGLCGGLNLLPFNGSGDVTSCINANGLAMQPAVSAQLNKNDIINFYPFNNYFK</sequence>
<dbReference type="EMBL" id="FWYB01000011">
    <property type="protein sequence ID" value="SMD07239.1"/>
    <property type="molecule type" value="Genomic_DNA"/>
</dbReference>
<feature type="domain" description="MoaB/Mog" evidence="7">
    <location>
        <begin position="176"/>
        <end position="314"/>
    </location>
</feature>
<keyword evidence="6" id="KW-0479">Metal-binding</keyword>
<dbReference type="InterPro" id="IPR005110">
    <property type="entry name" value="MoeA_linker/N"/>
</dbReference>
<evidence type="ECO:0000259" key="7">
    <source>
        <dbReference type="SMART" id="SM00852"/>
    </source>
</evidence>
<dbReference type="OrthoDB" id="9804758at2"/>
<dbReference type="EC" id="2.10.1.1" evidence="6"/>
<proteinExistence type="inferred from homology"/>
<comment type="cofactor">
    <cofactor evidence="6">
        <name>Mg(2+)</name>
        <dbReference type="ChEBI" id="CHEBI:18420"/>
    </cofactor>
</comment>
<gene>
    <name evidence="8" type="ORF">SAMN04488101_111111</name>
</gene>
<accession>A0A1W2EBU2</accession>
<dbReference type="STRING" id="475255.SAMN04488101_111111"/>
<evidence type="ECO:0000256" key="1">
    <source>
        <dbReference type="ARBA" id="ARBA00002901"/>
    </source>
</evidence>
<dbReference type="InterPro" id="IPR001453">
    <property type="entry name" value="MoaB/Mog_dom"/>
</dbReference>
<dbReference type="InterPro" id="IPR036425">
    <property type="entry name" value="MoaB/Mog-like_dom_sf"/>
</dbReference>
<dbReference type="InterPro" id="IPR038987">
    <property type="entry name" value="MoeA-like"/>
</dbReference>
<comment type="catalytic activity">
    <reaction evidence="5">
        <text>adenylyl-molybdopterin + molybdate = Mo-molybdopterin + AMP + H(+)</text>
        <dbReference type="Rhea" id="RHEA:35047"/>
        <dbReference type="ChEBI" id="CHEBI:15378"/>
        <dbReference type="ChEBI" id="CHEBI:36264"/>
        <dbReference type="ChEBI" id="CHEBI:62727"/>
        <dbReference type="ChEBI" id="CHEBI:71302"/>
        <dbReference type="ChEBI" id="CHEBI:456215"/>
        <dbReference type="EC" id="2.10.1.1"/>
    </reaction>
</comment>
<dbReference type="SMART" id="SM00852">
    <property type="entry name" value="MoCF_biosynth"/>
    <property type="match status" value="1"/>
</dbReference>
<dbReference type="SUPFAM" id="SSF63867">
    <property type="entry name" value="MoeA C-terminal domain-like"/>
    <property type="match status" value="1"/>
</dbReference>
<evidence type="ECO:0000256" key="6">
    <source>
        <dbReference type="RuleBase" id="RU365090"/>
    </source>
</evidence>
<evidence type="ECO:0000256" key="2">
    <source>
        <dbReference type="ARBA" id="ARBA00005046"/>
    </source>
</evidence>
<dbReference type="GO" id="GO:0005829">
    <property type="term" value="C:cytosol"/>
    <property type="evidence" value="ECO:0007669"/>
    <property type="project" value="TreeGrafter"/>
</dbReference>
<organism evidence="8 9">
    <name type="scientific">Pedobacter nyackensis</name>
    <dbReference type="NCBI Taxonomy" id="475255"/>
    <lineage>
        <taxon>Bacteria</taxon>
        <taxon>Pseudomonadati</taxon>
        <taxon>Bacteroidota</taxon>
        <taxon>Sphingobacteriia</taxon>
        <taxon>Sphingobacteriales</taxon>
        <taxon>Sphingobacteriaceae</taxon>
        <taxon>Pedobacter</taxon>
    </lineage>
</organism>
<dbReference type="Gene3D" id="2.170.190.11">
    <property type="entry name" value="Molybdopterin biosynthesis moea protein, domain 3"/>
    <property type="match status" value="1"/>
</dbReference>
<dbReference type="PANTHER" id="PTHR10192:SF5">
    <property type="entry name" value="GEPHYRIN"/>
    <property type="match status" value="1"/>
</dbReference>